<keyword evidence="4" id="KW-1185">Reference proteome</keyword>
<gene>
    <name evidence="3" type="ORF">F383_31153</name>
</gene>
<evidence type="ECO:0000256" key="2">
    <source>
        <dbReference type="SAM" id="MobiDB-lite"/>
    </source>
</evidence>
<dbReference type="InterPro" id="IPR004252">
    <property type="entry name" value="Probable_transposase_24"/>
</dbReference>
<dbReference type="EMBL" id="KN430670">
    <property type="protein sequence ID" value="KHG24944.1"/>
    <property type="molecule type" value="Genomic_DNA"/>
</dbReference>
<organism evidence="3 4">
    <name type="scientific">Gossypium arboreum</name>
    <name type="common">Tree cotton</name>
    <name type="synonym">Gossypium nanking</name>
    <dbReference type="NCBI Taxonomy" id="29729"/>
    <lineage>
        <taxon>Eukaryota</taxon>
        <taxon>Viridiplantae</taxon>
        <taxon>Streptophyta</taxon>
        <taxon>Embryophyta</taxon>
        <taxon>Tracheophyta</taxon>
        <taxon>Spermatophyta</taxon>
        <taxon>Magnoliopsida</taxon>
        <taxon>eudicotyledons</taxon>
        <taxon>Gunneridae</taxon>
        <taxon>Pentapetalae</taxon>
        <taxon>rosids</taxon>
        <taxon>malvids</taxon>
        <taxon>Malvales</taxon>
        <taxon>Malvaceae</taxon>
        <taxon>Malvoideae</taxon>
        <taxon>Gossypium</taxon>
    </lineage>
</organism>
<accession>A0A0B0PKJ0</accession>
<keyword evidence="1" id="KW-0175">Coiled coil</keyword>
<reference evidence="4" key="1">
    <citation type="submission" date="2014-09" db="EMBL/GenBank/DDBJ databases">
        <authorList>
            <person name="Mudge J."/>
            <person name="Ramaraj T."/>
            <person name="Lindquist I.E."/>
            <person name="Bharti A.K."/>
            <person name="Sundararajan A."/>
            <person name="Cameron C.T."/>
            <person name="Woodward J.E."/>
            <person name="May G.D."/>
            <person name="Brubaker C."/>
            <person name="Broadhvest J."/>
            <person name="Wilkins T.A."/>
        </authorList>
    </citation>
    <scope>NUCLEOTIDE SEQUENCE</scope>
    <source>
        <strain evidence="4">cv. AKA8401</strain>
    </source>
</reference>
<feature type="compositionally biased region" description="Basic and acidic residues" evidence="2">
    <location>
        <begin position="1"/>
        <end position="13"/>
    </location>
</feature>
<dbReference type="Proteomes" id="UP000032142">
    <property type="component" value="Unassembled WGS sequence"/>
</dbReference>
<dbReference type="AlphaFoldDB" id="A0A0B0PKJ0"/>
<evidence type="ECO:0000313" key="4">
    <source>
        <dbReference type="Proteomes" id="UP000032142"/>
    </source>
</evidence>
<feature type="region of interest" description="Disordered" evidence="2">
    <location>
        <begin position="1"/>
        <end position="22"/>
    </location>
</feature>
<proteinExistence type="predicted"/>
<feature type="coiled-coil region" evidence="1">
    <location>
        <begin position="92"/>
        <end position="155"/>
    </location>
</feature>
<evidence type="ECO:0000256" key="1">
    <source>
        <dbReference type="SAM" id="Coils"/>
    </source>
</evidence>
<protein>
    <submittedName>
        <fullName evidence="3">Transcriptional repressor TUP1</fullName>
    </submittedName>
</protein>
<name>A0A0B0PKJ0_GOSAR</name>
<evidence type="ECO:0000313" key="3">
    <source>
        <dbReference type="EMBL" id="KHG24944.1"/>
    </source>
</evidence>
<dbReference type="Pfam" id="PF03004">
    <property type="entry name" value="Transposase_24"/>
    <property type="match status" value="1"/>
</dbReference>
<sequence>MKGEDRERVEISSKQKQKFTHTTGSKSFACVAEAKELSSGQKVRRLQLFDITHRKKDGSPMTSEAGEIMEKLNDKKAEYEAIALNDSSLAAIHAFETKVQRLKDQMAQMQASTVGQIAQLKVEAALIKAEVQRKYEELQLQLKKEAAAREAEQNKKYNELQL</sequence>